<accession>W7SZ29</accession>
<organism evidence="2 3">
    <name type="scientific">Nannochloropsis gaditana</name>
    <dbReference type="NCBI Taxonomy" id="72520"/>
    <lineage>
        <taxon>Eukaryota</taxon>
        <taxon>Sar</taxon>
        <taxon>Stramenopiles</taxon>
        <taxon>Ochrophyta</taxon>
        <taxon>Eustigmatophyceae</taxon>
        <taxon>Eustigmatales</taxon>
        <taxon>Monodopsidaceae</taxon>
        <taxon>Nannochloropsis</taxon>
    </lineage>
</organism>
<keyword evidence="3" id="KW-1185">Reference proteome</keyword>
<comment type="caution">
    <text evidence="2">The sequence shown here is derived from an EMBL/GenBank/DDBJ whole genome shotgun (WGS) entry which is preliminary data.</text>
</comment>
<protein>
    <recommendedName>
        <fullName evidence="4">Secreted protein</fullName>
    </recommendedName>
</protein>
<evidence type="ECO:0000313" key="3">
    <source>
        <dbReference type="Proteomes" id="UP000019335"/>
    </source>
</evidence>
<feature type="signal peptide" evidence="1">
    <location>
        <begin position="1"/>
        <end position="28"/>
    </location>
</feature>
<name>W7SZ29_9STRA</name>
<evidence type="ECO:0000313" key="2">
    <source>
        <dbReference type="EMBL" id="EWM20115.1"/>
    </source>
</evidence>
<proteinExistence type="predicted"/>
<evidence type="ECO:0008006" key="4">
    <source>
        <dbReference type="Google" id="ProtNLM"/>
    </source>
</evidence>
<sequence length="106" mass="11742">MRRDKPVRMGGWWVVLIVCVYITQTGLGAGTINNTTPPLARPSVPFFRGPKLPLQSIDSYHDFLPPSHRVCPLLRRVASVCCRQAAGAWLDKSKAGSAALVWGRWI</sequence>
<dbReference type="Proteomes" id="UP000019335">
    <property type="component" value="Unassembled WGS sequence"/>
</dbReference>
<gene>
    <name evidence="2" type="ORF">Naga_101734g2</name>
</gene>
<evidence type="ECO:0000256" key="1">
    <source>
        <dbReference type="SAM" id="SignalP"/>
    </source>
</evidence>
<feature type="chain" id="PRO_5004903685" description="Secreted protein" evidence="1">
    <location>
        <begin position="29"/>
        <end position="106"/>
    </location>
</feature>
<dbReference type="EMBL" id="AZIL01003340">
    <property type="protein sequence ID" value="EWM20115.1"/>
    <property type="molecule type" value="Genomic_DNA"/>
</dbReference>
<keyword evidence="1" id="KW-0732">Signal</keyword>
<dbReference type="AlphaFoldDB" id="W7SZ29"/>
<reference evidence="2 3" key="1">
    <citation type="journal article" date="2014" name="Mol. Plant">
        <title>Chromosome Scale Genome Assembly and Transcriptome Profiling of Nannochloropsis gaditana in Nitrogen Depletion.</title>
        <authorList>
            <person name="Corteggiani Carpinelli E."/>
            <person name="Telatin A."/>
            <person name="Vitulo N."/>
            <person name="Forcato C."/>
            <person name="D'Angelo M."/>
            <person name="Schiavon R."/>
            <person name="Vezzi A."/>
            <person name="Giacometti G.M."/>
            <person name="Morosinotto T."/>
            <person name="Valle G."/>
        </authorList>
    </citation>
    <scope>NUCLEOTIDE SEQUENCE [LARGE SCALE GENOMIC DNA]</scope>
    <source>
        <strain evidence="2 3">B-31</strain>
    </source>
</reference>